<dbReference type="InterPro" id="IPR016186">
    <property type="entry name" value="C-type_lectin-like/link_sf"/>
</dbReference>
<reference evidence="3" key="1">
    <citation type="submission" date="2023-10" db="EMBL/GenBank/DDBJ databases">
        <title>Genome assembly of Pristionchus species.</title>
        <authorList>
            <person name="Yoshida K."/>
            <person name="Sommer R.J."/>
        </authorList>
    </citation>
    <scope>NUCLEOTIDE SEQUENCE</scope>
    <source>
        <strain evidence="3">RS0144</strain>
    </source>
</reference>
<evidence type="ECO:0000313" key="3">
    <source>
        <dbReference type="EMBL" id="GMS86479.1"/>
    </source>
</evidence>
<evidence type="ECO:0000256" key="1">
    <source>
        <dbReference type="ARBA" id="ARBA00023157"/>
    </source>
</evidence>
<dbReference type="PANTHER" id="PTHR22991">
    <property type="entry name" value="PROTEIN CBG13490"/>
    <property type="match status" value="1"/>
</dbReference>
<dbReference type="Gene3D" id="3.10.100.10">
    <property type="entry name" value="Mannose-Binding Protein A, subunit A"/>
    <property type="match status" value="2"/>
</dbReference>
<proteinExistence type="predicted"/>
<keyword evidence="4" id="KW-1185">Reference proteome</keyword>
<dbReference type="EMBL" id="BTSX01000002">
    <property type="protein sequence ID" value="GMS86479.1"/>
    <property type="molecule type" value="Genomic_DNA"/>
</dbReference>
<dbReference type="Proteomes" id="UP001432027">
    <property type="component" value="Unassembled WGS sequence"/>
</dbReference>
<protein>
    <recommendedName>
        <fullName evidence="2">C-type lectin domain-containing protein</fullName>
    </recommendedName>
</protein>
<dbReference type="InterPro" id="IPR001304">
    <property type="entry name" value="C-type_lectin-like"/>
</dbReference>
<feature type="non-terminal residue" evidence="3">
    <location>
        <position position="1"/>
    </location>
</feature>
<dbReference type="InterPro" id="IPR035914">
    <property type="entry name" value="Sperma_CUB_dom_sf"/>
</dbReference>
<feature type="domain" description="C-type lectin" evidence="2">
    <location>
        <begin position="206"/>
        <end position="323"/>
    </location>
</feature>
<dbReference type="PROSITE" id="PS50041">
    <property type="entry name" value="C_TYPE_LECTIN_2"/>
    <property type="match status" value="1"/>
</dbReference>
<dbReference type="AlphaFoldDB" id="A0AAV5SUB4"/>
<evidence type="ECO:0000313" key="4">
    <source>
        <dbReference type="Proteomes" id="UP001432027"/>
    </source>
</evidence>
<dbReference type="InterPro" id="IPR050976">
    <property type="entry name" value="Snaclec"/>
</dbReference>
<accession>A0AAV5SUB4</accession>
<dbReference type="CDD" id="cd00037">
    <property type="entry name" value="CLECT"/>
    <property type="match status" value="1"/>
</dbReference>
<comment type="caution">
    <text evidence="3">The sequence shown here is derived from an EMBL/GenBank/DDBJ whole genome shotgun (WGS) entry which is preliminary data.</text>
</comment>
<name>A0AAV5SUB4_9BILA</name>
<dbReference type="SUPFAM" id="SSF49854">
    <property type="entry name" value="Spermadhesin, CUB domain"/>
    <property type="match status" value="1"/>
</dbReference>
<feature type="non-terminal residue" evidence="3">
    <location>
        <position position="436"/>
    </location>
</feature>
<dbReference type="InterPro" id="IPR016187">
    <property type="entry name" value="CTDL_fold"/>
</dbReference>
<gene>
    <name evidence="3" type="ORF">PENTCL1PPCAC_8654</name>
</gene>
<sequence length="436" mass="47658">TILRKHFFRMFEWFRKSSVISFVLMIARYAIFDSTITSNSGVLDATGFEGDRCPPGFDLVRGGQCRYGSLKAQLLPTNEAINRTIEICAKLKASPIIIRDEEDQTYWTDTTPYPTISRPIGIICNYSTSKWQWTDGSAIKYKPTSYSNELNDPCSKAYPGSWLNYQNGSWTYGSRVSIDNFNISCIVDLPTPKITTECSDFEQFESGSACYQLTNTLVNWTIADKYCKSVGASLGSVHNEQDNGFLRRLAISRGLVNGLLLGASSSVKLNDFKWIDGSDWNYTNFVPGFPVRGLGTCLAMATNGIAGQWTNSECSTKMPFACSRKPFAEGSTKTCPGASVKEGDIIVSPGFPTNASIPCDFFLTVAGGGLVEVDIILLEANSCCDNLVITEGSVGGTVIANLTGAISGATYRTEKMNMMRVSWQPRGGVNVRGLLV</sequence>
<organism evidence="3 4">
    <name type="scientific">Pristionchus entomophagus</name>
    <dbReference type="NCBI Taxonomy" id="358040"/>
    <lineage>
        <taxon>Eukaryota</taxon>
        <taxon>Metazoa</taxon>
        <taxon>Ecdysozoa</taxon>
        <taxon>Nematoda</taxon>
        <taxon>Chromadorea</taxon>
        <taxon>Rhabditida</taxon>
        <taxon>Rhabditina</taxon>
        <taxon>Diplogasteromorpha</taxon>
        <taxon>Diplogasteroidea</taxon>
        <taxon>Neodiplogasteridae</taxon>
        <taxon>Pristionchus</taxon>
    </lineage>
</organism>
<dbReference type="Pfam" id="PF00059">
    <property type="entry name" value="Lectin_C"/>
    <property type="match status" value="1"/>
</dbReference>
<dbReference type="SUPFAM" id="SSF56436">
    <property type="entry name" value="C-type lectin-like"/>
    <property type="match status" value="2"/>
</dbReference>
<dbReference type="PANTHER" id="PTHR22991:SF40">
    <property type="entry name" value="PROTEIN CBG13490"/>
    <property type="match status" value="1"/>
</dbReference>
<keyword evidence="1" id="KW-1015">Disulfide bond</keyword>
<dbReference type="SMART" id="SM00034">
    <property type="entry name" value="CLECT"/>
    <property type="match status" value="1"/>
</dbReference>
<evidence type="ECO:0000259" key="2">
    <source>
        <dbReference type="PROSITE" id="PS50041"/>
    </source>
</evidence>